<organism evidence="1">
    <name type="scientific">uncultured Caudovirales phage</name>
    <dbReference type="NCBI Taxonomy" id="2100421"/>
    <lineage>
        <taxon>Viruses</taxon>
        <taxon>Duplodnaviria</taxon>
        <taxon>Heunggongvirae</taxon>
        <taxon>Uroviricota</taxon>
        <taxon>Caudoviricetes</taxon>
        <taxon>Peduoviridae</taxon>
        <taxon>Maltschvirus</taxon>
        <taxon>Maltschvirus maltsch</taxon>
    </lineage>
</organism>
<proteinExistence type="predicted"/>
<accession>A0A6J7W904</accession>
<name>A0A6J7W904_9CAUD</name>
<evidence type="ECO:0000313" key="1">
    <source>
        <dbReference type="EMBL" id="CAB5178525.1"/>
    </source>
</evidence>
<protein>
    <submittedName>
        <fullName evidence="1">Uncharacterized protein</fullName>
    </submittedName>
</protein>
<dbReference type="EMBL" id="LR798206">
    <property type="protein sequence ID" value="CAB5178525.1"/>
    <property type="molecule type" value="Genomic_DNA"/>
</dbReference>
<sequence>MKDPYTINLQEGQSVIVYHNNKVLIKKTYSECRSIFTAWDSFVGTASEVEAEISRLGLIEVKSPKPTIPTISKRPTEPATGSYAVAPEPAPAVSVVARATSAVVNTVTNTVSTVWNTVTSIFSDKQQ</sequence>
<gene>
    <name evidence="1" type="ORF">UFOVP157_8</name>
</gene>
<reference evidence="1" key="1">
    <citation type="submission" date="2020-05" db="EMBL/GenBank/DDBJ databases">
        <authorList>
            <person name="Chiriac C."/>
            <person name="Salcher M."/>
            <person name="Ghai R."/>
            <person name="Kavagutti S V."/>
        </authorList>
    </citation>
    <scope>NUCLEOTIDE SEQUENCE</scope>
</reference>